<dbReference type="InterPro" id="IPR036767">
    <property type="entry name" value="ApaG_sf"/>
</dbReference>
<dbReference type="PANTHER" id="PTHR47191:SF2">
    <property type="entry name" value="OS05G0170800 PROTEIN"/>
    <property type="match status" value="1"/>
</dbReference>
<dbReference type="OrthoDB" id="9795226at2"/>
<dbReference type="NCBIfam" id="NF003967">
    <property type="entry name" value="PRK05461.1"/>
    <property type="match status" value="1"/>
</dbReference>
<dbReference type="HAMAP" id="MF_00791">
    <property type="entry name" value="ApaG"/>
    <property type="match status" value="1"/>
</dbReference>
<accession>F3L077</accession>
<dbReference type="EMBL" id="AEIG01000019">
    <property type="protein sequence ID" value="EGG30290.1"/>
    <property type="molecule type" value="Genomic_DNA"/>
</dbReference>
<dbReference type="RefSeq" id="WP_009575097.1">
    <property type="nucleotide sequence ID" value="NZ_AEIG01000019.1"/>
</dbReference>
<sequence length="139" mass="15972">MASNNSDTKEVTKLDIRVFTQPQYLEMHSDPARKQYRFAYRIRIENHSEETVRLLRRYWKITNANGKIDEVEGAGVVGETPTLRPGAHYDYTSGSNFETPIGFMEGYYTFEVIHEHGAFPDTFKVTIPSFRLAKPGALH</sequence>
<keyword evidence="2" id="KW-1185">Reference proteome</keyword>
<dbReference type="eggNOG" id="COG2967">
    <property type="taxonomic scope" value="Bacteria"/>
</dbReference>
<dbReference type="InterPro" id="IPR023065">
    <property type="entry name" value="Uncharacterised_ApaG"/>
</dbReference>
<comment type="caution">
    <text evidence="1">The sequence shown here is derived from an EMBL/GenBank/DDBJ whole genome shotgun (WGS) entry which is preliminary data.</text>
</comment>
<dbReference type="Pfam" id="PF04379">
    <property type="entry name" value="DUF525"/>
    <property type="match status" value="1"/>
</dbReference>
<dbReference type="PANTHER" id="PTHR47191">
    <property type="entry name" value="OS05G0170800 PROTEIN"/>
    <property type="match status" value="1"/>
</dbReference>
<gene>
    <name evidence="1" type="ORF">IMCC3088_772</name>
</gene>
<dbReference type="Proteomes" id="UP000005615">
    <property type="component" value="Unassembled WGS sequence"/>
</dbReference>
<dbReference type="Gene3D" id="2.60.40.1470">
    <property type="entry name" value="ApaG domain"/>
    <property type="match status" value="1"/>
</dbReference>
<protein>
    <submittedName>
        <fullName evidence="1">ApaG protein</fullName>
    </submittedName>
</protein>
<name>F3L077_9GAMM</name>
<dbReference type="InterPro" id="IPR007474">
    <property type="entry name" value="ApaG_domain"/>
</dbReference>
<dbReference type="AlphaFoldDB" id="F3L077"/>
<evidence type="ECO:0000313" key="1">
    <source>
        <dbReference type="EMBL" id="EGG30290.1"/>
    </source>
</evidence>
<evidence type="ECO:0000313" key="2">
    <source>
        <dbReference type="Proteomes" id="UP000005615"/>
    </source>
</evidence>
<reference evidence="1 2" key="1">
    <citation type="journal article" date="2011" name="J. Bacteriol.">
        <title>Genome sequence of strain IMCC3088, a proteorhodopsin-containing marine bacterium belonging to the OM60/NOR5 clade.</title>
        <authorList>
            <person name="Jang Y."/>
            <person name="Oh H.M."/>
            <person name="Kang I."/>
            <person name="Lee K."/>
            <person name="Yang S.J."/>
            <person name="Cho J.C."/>
        </authorList>
    </citation>
    <scope>NUCLEOTIDE SEQUENCE [LARGE SCALE GENOMIC DNA]</scope>
    <source>
        <strain evidence="1 2">IMCC3088</strain>
    </source>
</reference>
<dbReference type="STRING" id="2518989.IMCC3088_772"/>
<proteinExistence type="inferred from homology"/>
<organism evidence="1 2">
    <name type="scientific">Aequoribacter fuscus</name>
    <dbReference type="NCBI Taxonomy" id="2518989"/>
    <lineage>
        <taxon>Bacteria</taxon>
        <taxon>Pseudomonadati</taxon>
        <taxon>Pseudomonadota</taxon>
        <taxon>Gammaproteobacteria</taxon>
        <taxon>Cellvibrionales</taxon>
        <taxon>Halieaceae</taxon>
        <taxon>Aequoribacter</taxon>
    </lineage>
</organism>
<dbReference type="PROSITE" id="PS51087">
    <property type="entry name" value="APAG"/>
    <property type="match status" value="1"/>
</dbReference>
<dbReference type="InterPro" id="IPR050718">
    <property type="entry name" value="ApaG-like"/>
</dbReference>
<dbReference type="SUPFAM" id="SSF110069">
    <property type="entry name" value="ApaG-like"/>
    <property type="match status" value="1"/>
</dbReference>